<dbReference type="InterPro" id="IPR049012">
    <property type="entry name" value="Mutator_transp_dom"/>
</dbReference>
<keyword evidence="4" id="KW-1185">Reference proteome</keyword>
<feature type="region of interest" description="Disordered" evidence="1">
    <location>
        <begin position="264"/>
        <end position="304"/>
    </location>
</feature>
<dbReference type="AlphaFoldDB" id="A0AAE1H2J7"/>
<evidence type="ECO:0000313" key="4">
    <source>
        <dbReference type="Proteomes" id="UP001219518"/>
    </source>
</evidence>
<feature type="region of interest" description="Disordered" evidence="1">
    <location>
        <begin position="336"/>
        <end position="357"/>
    </location>
</feature>
<protein>
    <recommendedName>
        <fullName evidence="2">Mutator-like transposase domain-containing protein</fullName>
    </recommendedName>
</protein>
<reference evidence="3" key="2">
    <citation type="journal article" date="2023" name="BMC Genomics">
        <title>Pest status, molecular evolution, and epigenetic factors derived from the genome assembly of Frankliniella fusca, a thysanopteran phytovirus vector.</title>
        <authorList>
            <person name="Catto M.A."/>
            <person name="Labadie P.E."/>
            <person name="Jacobson A.L."/>
            <person name="Kennedy G.G."/>
            <person name="Srinivasan R."/>
            <person name="Hunt B.G."/>
        </authorList>
    </citation>
    <scope>NUCLEOTIDE SEQUENCE</scope>
    <source>
        <strain evidence="3">PL_HMW_Pooled</strain>
    </source>
</reference>
<feature type="compositionally biased region" description="Basic and acidic residues" evidence="1">
    <location>
        <begin position="271"/>
        <end position="283"/>
    </location>
</feature>
<gene>
    <name evidence="3" type="ORF">KUF71_022827</name>
</gene>
<accession>A0AAE1H2J7</accession>
<feature type="domain" description="Mutator-like transposase" evidence="2">
    <location>
        <begin position="1"/>
        <end position="147"/>
    </location>
</feature>
<sequence length="357" mass="39937">MEQEGVVEGFQASLQRHGLLYRYYIGDGDASVMSGIREKVSYGRLVQKVECANHVTRNFCDKVRALCNNTAMPLDERKVLHGKAPGDTIERVDRLVTGARGALEAAGALQRASGDRWRPSAGAVQQLSEDFRNLPYHVLGCHDKCDTRYCKRKDRGEPVLVGDAGSILTAIVKLVTDKLVAKVSSLVFNENTDDCERYMGMVAKMTGGKRVDYSMSGSYQFRATAAALQTDEGVGWALSPMRKIQNGRTPEMVLKKMVARRARNQTRRRLSYQEKHRRPDAPSRYKARRQRGGPDGYYGASKEDVDDAELGRRMEAILEAKRLKFGTEALRAAFERDSRGQASGELFHEIHKDSLSE</sequence>
<dbReference type="Proteomes" id="UP001219518">
    <property type="component" value="Unassembled WGS sequence"/>
</dbReference>
<reference evidence="3" key="1">
    <citation type="submission" date="2021-07" db="EMBL/GenBank/DDBJ databases">
        <authorList>
            <person name="Catto M.A."/>
            <person name="Jacobson A."/>
            <person name="Kennedy G."/>
            <person name="Labadie P."/>
            <person name="Hunt B.G."/>
            <person name="Srinivasan R."/>
        </authorList>
    </citation>
    <scope>NUCLEOTIDE SEQUENCE</scope>
    <source>
        <strain evidence="3">PL_HMW_Pooled</strain>
        <tissue evidence="3">Head</tissue>
    </source>
</reference>
<organism evidence="3 4">
    <name type="scientific">Frankliniella fusca</name>
    <dbReference type="NCBI Taxonomy" id="407009"/>
    <lineage>
        <taxon>Eukaryota</taxon>
        <taxon>Metazoa</taxon>
        <taxon>Ecdysozoa</taxon>
        <taxon>Arthropoda</taxon>
        <taxon>Hexapoda</taxon>
        <taxon>Insecta</taxon>
        <taxon>Pterygota</taxon>
        <taxon>Neoptera</taxon>
        <taxon>Paraneoptera</taxon>
        <taxon>Thysanoptera</taxon>
        <taxon>Terebrantia</taxon>
        <taxon>Thripoidea</taxon>
        <taxon>Thripidae</taxon>
        <taxon>Frankliniella</taxon>
    </lineage>
</organism>
<dbReference type="EMBL" id="JAHWGI010000321">
    <property type="protein sequence ID" value="KAK3913359.1"/>
    <property type="molecule type" value="Genomic_DNA"/>
</dbReference>
<evidence type="ECO:0000259" key="2">
    <source>
        <dbReference type="Pfam" id="PF20700"/>
    </source>
</evidence>
<proteinExistence type="predicted"/>
<dbReference type="Pfam" id="PF20700">
    <property type="entry name" value="Mutator"/>
    <property type="match status" value="1"/>
</dbReference>
<evidence type="ECO:0000256" key="1">
    <source>
        <dbReference type="SAM" id="MobiDB-lite"/>
    </source>
</evidence>
<feature type="compositionally biased region" description="Basic and acidic residues" evidence="1">
    <location>
        <begin position="346"/>
        <end position="357"/>
    </location>
</feature>
<name>A0AAE1H2J7_9NEOP</name>
<feature type="non-terminal residue" evidence="3">
    <location>
        <position position="1"/>
    </location>
</feature>
<evidence type="ECO:0000313" key="3">
    <source>
        <dbReference type="EMBL" id="KAK3913359.1"/>
    </source>
</evidence>
<comment type="caution">
    <text evidence="3">The sequence shown here is derived from an EMBL/GenBank/DDBJ whole genome shotgun (WGS) entry which is preliminary data.</text>
</comment>